<dbReference type="Proteomes" id="UP000654370">
    <property type="component" value="Unassembled WGS sequence"/>
</dbReference>
<dbReference type="EMBL" id="JAEPQZ010000009">
    <property type="protein sequence ID" value="KAG2176930.1"/>
    <property type="molecule type" value="Genomic_DNA"/>
</dbReference>
<keyword evidence="2" id="KW-1133">Transmembrane helix</keyword>
<dbReference type="OrthoDB" id="2375764at2759"/>
<keyword evidence="4" id="KW-1185">Reference proteome</keyword>
<reference evidence="3" key="1">
    <citation type="submission" date="2020-12" db="EMBL/GenBank/DDBJ databases">
        <title>Metabolic potential, ecology and presence of endohyphal bacteria is reflected in genomic diversity of Mucoromycotina.</title>
        <authorList>
            <person name="Muszewska A."/>
            <person name="Okrasinska A."/>
            <person name="Steczkiewicz K."/>
            <person name="Drgas O."/>
            <person name="Orlowska M."/>
            <person name="Perlinska-Lenart U."/>
            <person name="Aleksandrzak-Piekarczyk T."/>
            <person name="Szatraj K."/>
            <person name="Zielenkiewicz U."/>
            <person name="Pilsyk S."/>
            <person name="Malc E."/>
            <person name="Mieczkowski P."/>
            <person name="Kruszewska J.S."/>
            <person name="Biernat P."/>
            <person name="Pawlowska J."/>
        </authorList>
    </citation>
    <scope>NUCLEOTIDE SEQUENCE</scope>
    <source>
        <strain evidence="3">WA0000067209</strain>
    </source>
</reference>
<evidence type="ECO:0000313" key="4">
    <source>
        <dbReference type="Proteomes" id="UP000654370"/>
    </source>
</evidence>
<evidence type="ECO:0000256" key="1">
    <source>
        <dbReference type="SAM" id="MobiDB-lite"/>
    </source>
</evidence>
<feature type="transmembrane region" description="Helical" evidence="2">
    <location>
        <begin position="268"/>
        <end position="286"/>
    </location>
</feature>
<keyword evidence="2" id="KW-0812">Transmembrane</keyword>
<gene>
    <name evidence="3" type="ORF">INT43_007584</name>
</gene>
<keyword evidence="2" id="KW-0472">Membrane</keyword>
<evidence type="ECO:0000313" key="3">
    <source>
        <dbReference type="EMBL" id="KAG2176930.1"/>
    </source>
</evidence>
<name>A0A8H7UBL7_MORIS</name>
<feature type="compositionally biased region" description="Polar residues" evidence="1">
    <location>
        <begin position="47"/>
        <end position="57"/>
    </location>
</feature>
<feature type="transmembrane region" description="Helical" evidence="2">
    <location>
        <begin position="230"/>
        <end position="248"/>
    </location>
</feature>
<evidence type="ECO:0000256" key="2">
    <source>
        <dbReference type="SAM" id="Phobius"/>
    </source>
</evidence>
<organism evidence="3 4">
    <name type="scientific">Mortierella isabellina</name>
    <name type="common">Filamentous fungus</name>
    <name type="synonym">Umbelopsis isabellina</name>
    <dbReference type="NCBI Taxonomy" id="91625"/>
    <lineage>
        <taxon>Eukaryota</taxon>
        <taxon>Fungi</taxon>
        <taxon>Fungi incertae sedis</taxon>
        <taxon>Mucoromycota</taxon>
        <taxon>Mucoromycotina</taxon>
        <taxon>Umbelopsidomycetes</taxon>
        <taxon>Umbelopsidales</taxon>
        <taxon>Umbelopsidaceae</taxon>
        <taxon>Umbelopsis</taxon>
    </lineage>
</organism>
<feature type="region of interest" description="Disordered" evidence="1">
    <location>
        <begin position="21"/>
        <end position="57"/>
    </location>
</feature>
<proteinExistence type="predicted"/>
<comment type="caution">
    <text evidence="3">The sequence shown here is derived from an EMBL/GenBank/DDBJ whole genome shotgun (WGS) entry which is preliminary data.</text>
</comment>
<accession>A0A8H7UBL7</accession>
<protein>
    <submittedName>
        <fullName evidence="3">Uncharacterized protein</fullName>
    </submittedName>
</protein>
<feature type="region of interest" description="Disordered" evidence="1">
    <location>
        <begin position="299"/>
        <end position="343"/>
    </location>
</feature>
<dbReference type="AlphaFoldDB" id="A0A8H7UBL7"/>
<sequence>MLETAPAPLDGFDMSQHIESKKTHYRSGSLPVQSSQGLGYPPAVANDQRSGSITYTSTKPFMSSSASSLTGTSIRTELDGSVIFHPDEDHAGKRYWEGLFQPERTTIRRIPSSLTPLDKTVSNYSLGTPQSVLPLPAIDRSYPREIPNVSRYEILSSIKELHSQDQLPLDKKQFEKMIDQEKHGLNDRGDTLKEEDLKAIYSMTKRKDAPSVLEDGGGDLYEEEPLYGKWYFWFGFLCPILWIVGGTYPCKGRKTSAFLLWRRRNRAALTVFMTLLITFLIIGLVLKPNFLGVRNSFNDSASPSQNPPNGAGEPQEAVGSDELSSNAPVNAADIPDTQPDPQP</sequence>
<feature type="compositionally biased region" description="Polar residues" evidence="1">
    <location>
        <begin position="299"/>
        <end position="308"/>
    </location>
</feature>